<name>A0AAE3DV89_9FIRM</name>
<dbReference type="EMBL" id="JAJEPR010000037">
    <property type="protein sequence ID" value="MCC2191079.1"/>
    <property type="molecule type" value="Genomic_DNA"/>
</dbReference>
<evidence type="ECO:0000256" key="2">
    <source>
        <dbReference type="ARBA" id="ARBA00022723"/>
    </source>
</evidence>
<feature type="domain" description="Nudix hydrolase" evidence="5">
    <location>
        <begin position="28"/>
        <end position="163"/>
    </location>
</feature>
<proteinExistence type="predicted"/>
<comment type="cofactor">
    <cofactor evidence="1">
        <name>Mg(2+)</name>
        <dbReference type="ChEBI" id="CHEBI:18420"/>
    </cofactor>
</comment>
<dbReference type="Proteomes" id="UP001197875">
    <property type="component" value="Unassembled WGS sequence"/>
</dbReference>
<accession>A0AAE3DV89</accession>
<keyword evidence="7" id="KW-1185">Reference proteome</keyword>
<dbReference type="InterPro" id="IPR000086">
    <property type="entry name" value="NUDIX_hydrolase_dom"/>
</dbReference>
<reference evidence="6 7" key="1">
    <citation type="submission" date="2021-10" db="EMBL/GenBank/DDBJ databases">
        <title>Anaerobic single-cell dispensing facilitates the cultivation of human gut bacteria.</title>
        <authorList>
            <person name="Afrizal A."/>
        </authorList>
    </citation>
    <scope>NUCLEOTIDE SEQUENCE [LARGE SCALE GENOMIC DNA]</scope>
    <source>
        <strain evidence="6 7">CLA-AA-H277</strain>
    </source>
</reference>
<dbReference type="AlphaFoldDB" id="A0AAE3DV89"/>
<dbReference type="Pfam" id="PF00293">
    <property type="entry name" value="NUDIX"/>
    <property type="match status" value="1"/>
</dbReference>
<sequence length="176" mass="20337">MEKWDLYTRNRELTGREQIRGEAIPEGFYHLVVHVWLKNKQGQYLISKRSADRPTYPLFWECTGGSVLLGETSLHGAAREVKEEVGVDLEPETGRLVFSKVRDTAMPNLLDVWLFEEGENGCFQPDLNGAETKEVEEIHWMWPDEIRRLYDGGRMVPSLGYFFSEIEGMPGEVRSR</sequence>
<organism evidence="6 7">
    <name type="scientific">Fusicatenibacter faecihominis</name>
    <dbReference type="NCBI Taxonomy" id="2881276"/>
    <lineage>
        <taxon>Bacteria</taxon>
        <taxon>Bacillati</taxon>
        <taxon>Bacillota</taxon>
        <taxon>Clostridia</taxon>
        <taxon>Lachnospirales</taxon>
        <taxon>Lachnospiraceae</taxon>
        <taxon>Fusicatenibacter</taxon>
    </lineage>
</organism>
<dbReference type="InterPro" id="IPR015797">
    <property type="entry name" value="NUDIX_hydrolase-like_dom_sf"/>
</dbReference>
<gene>
    <name evidence="6" type="ORF">LKD71_14975</name>
</gene>
<dbReference type="PROSITE" id="PS00893">
    <property type="entry name" value="NUDIX_BOX"/>
    <property type="match status" value="1"/>
</dbReference>
<comment type="caution">
    <text evidence="6">The sequence shown here is derived from an EMBL/GenBank/DDBJ whole genome shotgun (WGS) entry which is preliminary data.</text>
</comment>
<protein>
    <submittedName>
        <fullName evidence="6">NUDIX domain-containing protein</fullName>
    </submittedName>
</protein>
<evidence type="ECO:0000313" key="6">
    <source>
        <dbReference type="EMBL" id="MCC2191079.1"/>
    </source>
</evidence>
<dbReference type="GO" id="GO:0046872">
    <property type="term" value="F:metal ion binding"/>
    <property type="evidence" value="ECO:0007669"/>
    <property type="project" value="UniProtKB-KW"/>
</dbReference>
<dbReference type="InterPro" id="IPR020084">
    <property type="entry name" value="NUDIX_hydrolase_CS"/>
</dbReference>
<dbReference type="RefSeq" id="WP_227616051.1">
    <property type="nucleotide sequence ID" value="NZ_JAJEPR010000037.1"/>
</dbReference>
<dbReference type="PROSITE" id="PS51462">
    <property type="entry name" value="NUDIX"/>
    <property type="match status" value="1"/>
</dbReference>
<dbReference type="PANTHER" id="PTHR42904:SF1">
    <property type="entry name" value="NUCLEOSIDE DIPHOSPHATE-LINKED MOIETY X MOTIF 17"/>
    <property type="match status" value="1"/>
</dbReference>
<dbReference type="GO" id="GO:0019677">
    <property type="term" value="P:NAD+ catabolic process"/>
    <property type="evidence" value="ECO:0007669"/>
    <property type="project" value="TreeGrafter"/>
</dbReference>
<dbReference type="GO" id="GO:0005829">
    <property type="term" value="C:cytosol"/>
    <property type="evidence" value="ECO:0007669"/>
    <property type="project" value="TreeGrafter"/>
</dbReference>
<keyword evidence="4" id="KW-0460">Magnesium</keyword>
<dbReference type="GO" id="GO:0035529">
    <property type="term" value="F:NADH pyrophosphatase activity"/>
    <property type="evidence" value="ECO:0007669"/>
    <property type="project" value="TreeGrafter"/>
</dbReference>
<dbReference type="CDD" id="cd04693">
    <property type="entry name" value="NUDIX_Hydrolase"/>
    <property type="match status" value="1"/>
</dbReference>
<evidence type="ECO:0000256" key="1">
    <source>
        <dbReference type="ARBA" id="ARBA00001946"/>
    </source>
</evidence>
<dbReference type="PANTHER" id="PTHR42904">
    <property type="entry name" value="NUDIX HYDROLASE, NUDC SUBFAMILY"/>
    <property type="match status" value="1"/>
</dbReference>
<dbReference type="SUPFAM" id="SSF55811">
    <property type="entry name" value="Nudix"/>
    <property type="match status" value="1"/>
</dbReference>
<evidence type="ECO:0000259" key="5">
    <source>
        <dbReference type="PROSITE" id="PS51462"/>
    </source>
</evidence>
<evidence type="ECO:0000256" key="3">
    <source>
        <dbReference type="ARBA" id="ARBA00022801"/>
    </source>
</evidence>
<evidence type="ECO:0000256" key="4">
    <source>
        <dbReference type="ARBA" id="ARBA00022842"/>
    </source>
</evidence>
<dbReference type="Gene3D" id="3.90.79.10">
    <property type="entry name" value="Nucleoside Triphosphate Pyrophosphohydrolase"/>
    <property type="match status" value="1"/>
</dbReference>
<keyword evidence="3" id="KW-0378">Hydrolase</keyword>
<dbReference type="InterPro" id="IPR050241">
    <property type="entry name" value="NAD-cap_RNA_hydrolase_NudC"/>
</dbReference>
<evidence type="ECO:0000313" key="7">
    <source>
        <dbReference type="Proteomes" id="UP001197875"/>
    </source>
</evidence>
<keyword evidence="2" id="KW-0479">Metal-binding</keyword>
<dbReference type="GO" id="GO:0006742">
    <property type="term" value="P:NADP+ catabolic process"/>
    <property type="evidence" value="ECO:0007669"/>
    <property type="project" value="TreeGrafter"/>
</dbReference>